<accession>A0AAE0NWF1</accession>
<organism evidence="2 3">
    <name type="scientific">Sordaria brevicollis</name>
    <dbReference type="NCBI Taxonomy" id="83679"/>
    <lineage>
        <taxon>Eukaryota</taxon>
        <taxon>Fungi</taxon>
        <taxon>Dikarya</taxon>
        <taxon>Ascomycota</taxon>
        <taxon>Pezizomycotina</taxon>
        <taxon>Sordariomycetes</taxon>
        <taxon>Sordariomycetidae</taxon>
        <taxon>Sordariales</taxon>
        <taxon>Sordariaceae</taxon>
        <taxon>Sordaria</taxon>
    </lineage>
</organism>
<reference evidence="2" key="1">
    <citation type="journal article" date="2023" name="Mol. Phylogenet. Evol.">
        <title>Genome-scale phylogeny and comparative genomics of the fungal order Sordariales.</title>
        <authorList>
            <person name="Hensen N."/>
            <person name="Bonometti L."/>
            <person name="Westerberg I."/>
            <person name="Brannstrom I.O."/>
            <person name="Guillou S."/>
            <person name="Cros-Aarteil S."/>
            <person name="Calhoun S."/>
            <person name="Haridas S."/>
            <person name="Kuo A."/>
            <person name="Mondo S."/>
            <person name="Pangilinan J."/>
            <person name="Riley R."/>
            <person name="LaButti K."/>
            <person name="Andreopoulos B."/>
            <person name="Lipzen A."/>
            <person name="Chen C."/>
            <person name="Yan M."/>
            <person name="Daum C."/>
            <person name="Ng V."/>
            <person name="Clum A."/>
            <person name="Steindorff A."/>
            <person name="Ohm R.A."/>
            <person name="Martin F."/>
            <person name="Silar P."/>
            <person name="Natvig D.O."/>
            <person name="Lalanne C."/>
            <person name="Gautier V."/>
            <person name="Ament-Velasquez S.L."/>
            <person name="Kruys A."/>
            <person name="Hutchinson M.I."/>
            <person name="Powell A.J."/>
            <person name="Barry K."/>
            <person name="Miller A.N."/>
            <person name="Grigoriev I.V."/>
            <person name="Debuchy R."/>
            <person name="Gladieux P."/>
            <person name="Hiltunen Thoren M."/>
            <person name="Johannesson H."/>
        </authorList>
    </citation>
    <scope>NUCLEOTIDE SEQUENCE</scope>
    <source>
        <strain evidence="2">FGSC 1904</strain>
    </source>
</reference>
<evidence type="ECO:0000256" key="1">
    <source>
        <dbReference type="SAM" id="MobiDB-lite"/>
    </source>
</evidence>
<sequence length="310" mass="35288">MVVGRMERRTRARLDLGIVPVPSSNLTDDNTDSPSHPVFFSRSIPFLRWYMQTSMDSERRIIPFQNEWYDYRKRYLSDPGSSVPNGWTRYTDIGHDMHRRYYYKHRSCPGVSFHHPVPEGLELQSAPGGFDLEPAYGRYLCADTMQLRLEAVRPFGKHAERPLVGDKVDYDCNNMKQFQIDIFSEEGWGAESVFVNIMGRTNPRQDPRHEVQTTLFGRSDNICRVVLCDEERQVVGTLHPDCVEDIRLIWNSGSQGVAVDVVAISRGRDKSQHTPSQTRGISIMFSGSSGLMELPTGRESDKSSGRHGNG</sequence>
<dbReference type="EMBL" id="JAUTDP010000014">
    <property type="protein sequence ID" value="KAK3388844.1"/>
    <property type="molecule type" value="Genomic_DNA"/>
</dbReference>
<gene>
    <name evidence="2" type="ORF">B0T20DRAFT_86754</name>
</gene>
<reference evidence="2" key="2">
    <citation type="submission" date="2023-07" db="EMBL/GenBank/DDBJ databases">
        <authorList>
            <consortium name="Lawrence Berkeley National Laboratory"/>
            <person name="Haridas S."/>
            <person name="Hensen N."/>
            <person name="Bonometti L."/>
            <person name="Westerberg I."/>
            <person name="Brannstrom I.O."/>
            <person name="Guillou S."/>
            <person name="Cros-Aarteil S."/>
            <person name="Calhoun S."/>
            <person name="Kuo A."/>
            <person name="Mondo S."/>
            <person name="Pangilinan J."/>
            <person name="Riley R."/>
            <person name="LaButti K."/>
            <person name="Andreopoulos B."/>
            <person name="Lipzen A."/>
            <person name="Chen C."/>
            <person name="Yanf M."/>
            <person name="Daum C."/>
            <person name="Ng V."/>
            <person name="Clum A."/>
            <person name="Steindorff A."/>
            <person name="Ohm R."/>
            <person name="Martin F."/>
            <person name="Silar P."/>
            <person name="Natvig D."/>
            <person name="Lalanne C."/>
            <person name="Gautier V."/>
            <person name="Ament-velasquez S.L."/>
            <person name="Kruys A."/>
            <person name="Hutchinson M.I."/>
            <person name="Powell A.J."/>
            <person name="Barry K."/>
            <person name="Miller A.N."/>
            <person name="Grigoriev I.V."/>
            <person name="Debuchy R."/>
            <person name="Gladieux P."/>
            <person name="Thoren M.H."/>
            <person name="Johannesson H."/>
        </authorList>
    </citation>
    <scope>NUCLEOTIDE SEQUENCE</scope>
    <source>
        <strain evidence="2">FGSC 1904</strain>
    </source>
</reference>
<comment type="caution">
    <text evidence="2">The sequence shown here is derived from an EMBL/GenBank/DDBJ whole genome shotgun (WGS) entry which is preliminary data.</text>
</comment>
<protein>
    <submittedName>
        <fullName evidence="2">Uncharacterized protein</fullName>
    </submittedName>
</protein>
<name>A0AAE0NWF1_SORBR</name>
<evidence type="ECO:0000313" key="3">
    <source>
        <dbReference type="Proteomes" id="UP001281003"/>
    </source>
</evidence>
<keyword evidence="3" id="KW-1185">Reference proteome</keyword>
<dbReference type="Proteomes" id="UP001281003">
    <property type="component" value="Unassembled WGS sequence"/>
</dbReference>
<dbReference type="AlphaFoldDB" id="A0AAE0NWF1"/>
<evidence type="ECO:0000313" key="2">
    <source>
        <dbReference type="EMBL" id="KAK3388844.1"/>
    </source>
</evidence>
<feature type="region of interest" description="Disordered" evidence="1">
    <location>
        <begin position="268"/>
        <end position="310"/>
    </location>
</feature>
<feature type="compositionally biased region" description="Polar residues" evidence="1">
    <location>
        <begin position="273"/>
        <end position="289"/>
    </location>
</feature>
<proteinExistence type="predicted"/>